<evidence type="ECO:0000313" key="2">
    <source>
        <dbReference type="Proteomes" id="UP001190700"/>
    </source>
</evidence>
<keyword evidence="2" id="KW-1185">Reference proteome</keyword>
<reference evidence="1 2" key="1">
    <citation type="journal article" date="2015" name="Genome Biol. Evol.">
        <title>Comparative Genomics of a Bacterivorous Green Alga Reveals Evolutionary Causalities and Consequences of Phago-Mixotrophic Mode of Nutrition.</title>
        <authorList>
            <person name="Burns J.A."/>
            <person name="Paasch A."/>
            <person name="Narechania A."/>
            <person name="Kim E."/>
        </authorList>
    </citation>
    <scope>NUCLEOTIDE SEQUENCE [LARGE SCALE GENOMIC DNA]</scope>
    <source>
        <strain evidence="1 2">PLY_AMNH</strain>
    </source>
</reference>
<organism evidence="1 2">
    <name type="scientific">Cymbomonas tetramitiformis</name>
    <dbReference type="NCBI Taxonomy" id="36881"/>
    <lineage>
        <taxon>Eukaryota</taxon>
        <taxon>Viridiplantae</taxon>
        <taxon>Chlorophyta</taxon>
        <taxon>Pyramimonadophyceae</taxon>
        <taxon>Pyramimonadales</taxon>
        <taxon>Pyramimonadaceae</taxon>
        <taxon>Cymbomonas</taxon>
    </lineage>
</organism>
<dbReference type="EMBL" id="LGRX02019062">
    <property type="protein sequence ID" value="KAK3259025.1"/>
    <property type="molecule type" value="Genomic_DNA"/>
</dbReference>
<dbReference type="AlphaFoldDB" id="A0AAE0KSN1"/>
<dbReference type="Proteomes" id="UP001190700">
    <property type="component" value="Unassembled WGS sequence"/>
</dbReference>
<sequence>MCWSVRLLVHQPQLKDPRGAVFWLVGEWVDELVVAFDEAVGCCASLMDTAAASWGIECNQMNLLKVAGTAGGLVNWWAVRALMVLDHLGHDAVTLRAIVHKHLRPGTLLVCIAHQLRTSGDFIAGGHVETAMDFMKRLIGPDTLGWWVKHRALTGGERIDLVLDERMRDLLAGVLILLQDAASKCFGASLPTSEVNILRMMTNALHELVAQSSQEFFAKLEGTLCNLLRALCLALDSDEDYAAHTAAKSLRTLFKMTSISDYMLNYRREEGAREVLLKMMASFAGRMSRAASMRNNQTGLKSVGESVECLQSTFLDPPPPPFPLFLSLASRPFGHAHVGPPLSKHRPPAWLFMSAFGEQYMTLLLPEKEEEAPPQGLFGWISQQIEEAKKDATTEADTVIPGFIFGLGVDDPNVVDKALDMLCGCMAKPEGAQVLSRQPSALVHALIMRLTSLLGNRGAVLGHLAQQPVLMASDSSGVPKPPGGADSKHSDLIMFNAITAVQVLASTSEIMRVINQRGDDEKGQLLLALWKLQFGGLGSAYCWNRPVAGCDVEARSGCVTAGITNSASIIGADRAYEAHFGAGCRRAAYTGLESTTQLSWREGA</sequence>
<gene>
    <name evidence="1" type="ORF">CYMTET_31957</name>
</gene>
<proteinExistence type="predicted"/>
<protein>
    <submittedName>
        <fullName evidence="1">Uncharacterized protein</fullName>
    </submittedName>
</protein>
<name>A0AAE0KSN1_9CHLO</name>
<accession>A0AAE0KSN1</accession>
<evidence type="ECO:0000313" key="1">
    <source>
        <dbReference type="EMBL" id="KAK3259025.1"/>
    </source>
</evidence>
<comment type="caution">
    <text evidence="1">The sequence shown here is derived from an EMBL/GenBank/DDBJ whole genome shotgun (WGS) entry which is preliminary data.</text>
</comment>